<gene>
    <name evidence="1" type="ORF">HID58_069620</name>
</gene>
<accession>A0ABQ7YWD7</accession>
<dbReference type="Proteomes" id="UP000824890">
    <property type="component" value="Unassembled WGS sequence"/>
</dbReference>
<reference evidence="1 2" key="1">
    <citation type="submission" date="2021-05" db="EMBL/GenBank/DDBJ databases">
        <title>Genome Assembly of Synthetic Allotetraploid Brassica napus Reveals Homoeologous Exchanges between Subgenomes.</title>
        <authorList>
            <person name="Davis J.T."/>
        </authorList>
    </citation>
    <scope>NUCLEOTIDE SEQUENCE [LARGE SCALE GENOMIC DNA]</scope>
    <source>
        <strain evidence="2">cv. Da-Ae</strain>
        <tissue evidence="1">Seedling</tissue>
    </source>
</reference>
<comment type="caution">
    <text evidence="1">The sequence shown here is derived from an EMBL/GenBank/DDBJ whole genome shotgun (WGS) entry which is preliminary data.</text>
</comment>
<evidence type="ECO:0000313" key="2">
    <source>
        <dbReference type="Proteomes" id="UP000824890"/>
    </source>
</evidence>
<name>A0ABQ7YWD7_BRANA</name>
<sequence length="182" mass="21213">MHNLTSETIKLFHRRMYPSLFSPVATTTNSDQFNFQILWHWSEILVVATEEKIDRYLLAVKGFIFSSVEILVWMSFDLYNLDANTSEAFDDQRRCILGDAISENYFPVTMVDTVVMFMAKAELFMYVDPSNYGLVRPKQGHFTTKFFTRRTPVISVGTSKRFAMTRLPESCIHEPFGQFPHR</sequence>
<organism evidence="1 2">
    <name type="scientific">Brassica napus</name>
    <name type="common">Rape</name>
    <dbReference type="NCBI Taxonomy" id="3708"/>
    <lineage>
        <taxon>Eukaryota</taxon>
        <taxon>Viridiplantae</taxon>
        <taxon>Streptophyta</taxon>
        <taxon>Embryophyta</taxon>
        <taxon>Tracheophyta</taxon>
        <taxon>Spermatophyta</taxon>
        <taxon>Magnoliopsida</taxon>
        <taxon>eudicotyledons</taxon>
        <taxon>Gunneridae</taxon>
        <taxon>Pentapetalae</taxon>
        <taxon>rosids</taxon>
        <taxon>malvids</taxon>
        <taxon>Brassicales</taxon>
        <taxon>Brassicaceae</taxon>
        <taxon>Brassiceae</taxon>
        <taxon>Brassica</taxon>
    </lineage>
</organism>
<keyword evidence="2" id="KW-1185">Reference proteome</keyword>
<proteinExistence type="predicted"/>
<dbReference type="EMBL" id="JAGKQM010000016">
    <property type="protein sequence ID" value="KAH0872258.1"/>
    <property type="molecule type" value="Genomic_DNA"/>
</dbReference>
<evidence type="ECO:0000313" key="1">
    <source>
        <dbReference type="EMBL" id="KAH0872258.1"/>
    </source>
</evidence>
<protein>
    <submittedName>
        <fullName evidence="1">Uncharacterized protein</fullName>
    </submittedName>
</protein>